<dbReference type="EMBL" id="JAVKPK010000010">
    <property type="protein sequence ID" value="MDR7664891.1"/>
    <property type="molecule type" value="Genomic_DNA"/>
</dbReference>
<name>A0ABU2CYS7_9EURY</name>
<evidence type="ECO:0000256" key="1">
    <source>
        <dbReference type="ARBA" id="ARBA00022448"/>
    </source>
</evidence>
<reference evidence="5" key="1">
    <citation type="submission" date="2023-07" db="EMBL/GenBank/DDBJ databases">
        <title>Whole-genome sequencing of a new Methanosarcina sp. Z-7115.</title>
        <authorList>
            <person name="Zhilina T.N."/>
            <person name="Merkel A.Y."/>
        </authorList>
    </citation>
    <scope>NUCLEOTIDE SEQUENCE [LARGE SCALE GENOMIC DNA]</scope>
    <source>
        <strain evidence="5">Z-7115</strain>
    </source>
</reference>
<keyword evidence="2" id="KW-0812">Transmembrane</keyword>
<accession>A0ABU2CYS7</accession>
<dbReference type="RefSeq" id="WP_310574917.1">
    <property type="nucleotide sequence ID" value="NZ_JAVKPK010000010.1"/>
</dbReference>
<dbReference type="InterPro" id="IPR027470">
    <property type="entry name" value="Cation_efflux_CTD"/>
</dbReference>
<organism evidence="4 5">
    <name type="scientific">Methanosarcina baikalica</name>
    <dbReference type="NCBI Taxonomy" id="3073890"/>
    <lineage>
        <taxon>Archaea</taxon>
        <taxon>Methanobacteriati</taxon>
        <taxon>Methanobacteriota</taxon>
        <taxon>Stenosarchaea group</taxon>
        <taxon>Methanomicrobia</taxon>
        <taxon>Methanosarcinales</taxon>
        <taxon>Methanosarcinaceae</taxon>
        <taxon>Methanosarcina</taxon>
    </lineage>
</organism>
<feature type="domain" description="Cation efflux protein cytoplasmic" evidence="3">
    <location>
        <begin position="57"/>
        <end position="133"/>
    </location>
</feature>
<evidence type="ECO:0000313" key="4">
    <source>
        <dbReference type="EMBL" id="MDR7664891.1"/>
    </source>
</evidence>
<keyword evidence="2" id="KW-1133">Transmembrane helix</keyword>
<dbReference type="Pfam" id="PF16916">
    <property type="entry name" value="ZT_dimer"/>
    <property type="match status" value="1"/>
</dbReference>
<comment type="caution">
    <text evidence="4">The sequence shown here is derived from an EMBL/GenBank/DDBJ whole genome shotgun (WGS) entry which is preliminary data.</text>
</comment>
<sequence>MGRRLYEPCRAFLGVFGIWLGYQLADLPVGLLITIAILLVGWDADKSVFSCIVDWVDPDIVDKILQVATRVEKVRDVAEVRVRWLEHRLHAEVNIAVDSLLSVEEGHAIAVEVRYRIMHGLGYLSNVVVHVNPLGSDEVFHRFL</sequence>
<dbReference type="Proteomes" id="UP001246244">
    <property type="component" value="Unassembled WGS sequence"/>
</dbReference>
<evidence type="ECO:0000259" key="3">
    <source>
        <dbReference type="Pfam" id="PF16916"/>
    </source>
</evidence>
<protein>
    <submittedName>
        <fullName evidence="4">Cation transporter dimerization domain-containing protein</fullName>
    </submittedName>
</protein>
<keyword evidence="2" id="KW-0472">Membrane</keyword>
<proteinExistence type="predicted"/>
<dbReference type="SUPFAM" id="SSF160240">
    <property type="entry name" value="Cation efflux protein cytoplasmic domain-like"/>
    <property type="match status" value="1"/>
</dbReference>
<evidence type="ECO:0000313" key="5">
    <source>
        <dbReference type="Proteomes" id="UP001246244"/>
    </source>
</evidence>
<keyword evidence="5" id="KW-1185">Reference proteome</keyword>
<gene>
    <name evidence="4" type="ORF">RG963_03625</name>
</gene>
<dbReference type="Gene3D" id="3.30.70.1350">
    <property type="entry name" value="Cation efflux protein, cytoplasmic domain"/>
    <property type="match status" value="1"/>
</dbReference>
<dbReference type="InterPro" id="IPR050291">
    <property type="entry name" value="CDF_Transporter"/>
</dbReference>
<dbReference type="PANTHER" id="PTHR43840:SF15">
    <property type="entry name" value="MITOCHONDRIAL METAL TRANSPORTER 1-RELATED"/>
    <property type="match status" value="1"/>
</dbReference>
<dbReference type="PANTHER" id="PTHR43840">
    <property type="entry name" value="MITOCHONDRIAL METAL TRANSPORTER 1-RELATED"/>
    <property type="match status" value="1"/>
</dbReference>
<dbReference type="InterPro" id="IPR036837">
    <property type="entry name" value="Cation_efflux_CTD_sf"/>
</dbReference>
<keyword evidence="1" id="KW-0813">Transport</keyword>
<feature type="transmembrane region" description="Helical" evidence="2">
    <location>
        <begin position="12"/>
        <end position="42"/>
    </location>
</feature>
<evidence type="ECO:0000256" key="2">
    <source>
        <dbReference type="SAM" id="Phobius"/>
    </source>
</evidence>